<dbReference type="RefSeq" id="XP_038072294.1">
    <property type="nucleotide sequence ID" value="XM_038216366.1"/>
</dbReference>
<feature type="compositionally biased region" description="Polar residues" evidence="2">
    <location>
        <begin position="289"/>
        <end position="304"/>
    </location>
</feature>
<evidence type="ECO:0000313" key="4">
    <source>
        <dbReference type="Proteomes" id="UP000887568"/>
    </source>
</evidence>
<feature type="compositionally biased region" description="Basic and acidic residues" evidence="2">
    <location>
        <begin position="98"/>
        <end position="174"/>
    </location>
</feature>
<sequence length="652" mass="73204">MAESARRFLGSSPSRTLARNYDPYGGGDEDIMRMEDMHHAVSQTKDKIGSLRQALSEKNQVIRRERSLRKAAERRELDRSTEDTFVDMYAGSSPSVNEELKDWLSPAKQRDRILRGGKPHPKEKELQRKTEATERSPKESKGVDQTDAPKDDLTLTSEDDMRSEEMEDVRGRQERRSRKPRRRRAHDDYYLDSRPAWNSNFTMPPAHGAWYNPSMGYSVPANAWVSPPRMGPLDQGQWPSYAQFAHNEPNLARGPPAVRRHSDVGQAIPDLTTSPEGKNASTEMKDSSKVSPSANAAQPGPQVTSTPIRIVVDRGTSAKTDFEEGVPMLLSELGSTRDINKELQERLLETEQEIESLRLSQSLTEATLEARVAARAAAVVEEIYAAQKKRDEAVMARLRLANEERDESIARLRRMENKDDFDSGTDVDDEYGTPDMSMGDLLARLSVSDTGPEIAMYGKSILGQINKVKSSKGRIVAEEMRTIIQEKDAALAKCKKLEREAIELRRTAGGLTALNNNEQSLRSQLDATRQERDLALAKVRKLQEELDELKIFYSLHKSLSQEAELRDHFNTTIGGMTEQVMASDEILAQTKLSNTQLSGQVKQLQNERSAMAAQLHQALQAQRDAQAKLKEKERLIAVLRKKVAEGTVKTVN</sequence>
<accession>A0A914B8I3</accession>
<evidence type="ECO:0000256" key="2">
    <source>
        <dbReference type="SAM" id="MobiDB-lite"/>
    </source>
</evidence>
<dbReference type="Proteomes" id="UP000887568">
    <property type="component" value="Unplaced"/>
</dbReference>
<reference evidence="3" key="1">
    <citation type="submission" date="2022-11" db="UniProtKB">
        <authorList>
            <consortium name="EnsemblMetazoa"/>
        </authorList>
    </citation>
    <scope>IDENTIFICATION</scope>
</reference>
<feature type="coiled-coil region" evidence="1">
    <location>
        <begin position="587"/>
        <end position="642"/>
    </location>
</feature>
<feature type="coiled-coil region" evidence="1">
    <location>
        <begin position="386"/>
        <end position="418"/>
    </location>
</feature>
<dbReference type="PANTHER" id="PTHR22089">
    <property type="entry name" value="MIRROR-IMAGE POLYDACTYLY GENE 1 PROTEIN"/>
    <property type="match status" value="1"/>
</dbReference>
<feature type="coiled-coil region" evidence="1">
    <location>
        <begin position="480"/>
        <end position="545"/>
    </location>
</feature>
<feature type="region of interest" description="Disordered" evidence="2">
    <location>
        <begin position="267"/>
        <end position="304"/>
    </location>
</feature>
<feature type="region of interest" description="Disordered" evidence="2">
    <location>
        <begin position="71"/>
        <end position="187"/>
    </location>
</feature>
<proteinExistence type="predicted"/>
<feature type="compositionally biased region" description="Basic and acidic residues" evidence="2">
    <location>
        <begin position="71"/>
        <end position="82"/>
    </location>
</feature>
<evidence type="ECO:0000313" key="3">
    <source>
        <dbReference type="EnsemblMetazoa" id="XP_038072294.1"/>
    </source>
</evidence>
<evidence type="ECO:0000256" key="1">
    <source>
        <dbReference type="SAM" id="Coils"/>
    </source>
</evidence>
<feature type="compositionally biased region" description="Basic residues" evidence="2">
    <location>
        <begin position="175"/>
        <end position="184"/>
    </location>
</feature>
<dbReference type="InterPro" id="IPR026175">
    <property type="entry name" value="MIPOL1"/>
</dbReference>
<organism evidence="3 4">
    <name type="scientific">Patiria miniata</name>
    <name type="common">Bat star</name>
    <name type="synonym">Asterina miniata</name>
    <dbReference type="NCBI Taxonomy" id="46514"/>
    <lineage>
        <taxon>Eukaryota</taxon>
        <taxon>Metazoa</taxon>
        <taxon>Echinodermata</taxon>
        <taxon>Eleutherozoa</taxon>
        <taxon>Asterozoa</taxon>
        <taxon>Asteroidea</taxon>
        <taxon>Valvatacea</taxon>
        <taxon>Valvatida</taxon>
        <taxon>Asterinidae</taxon>
        <taxon>Patiria</taxon>
    </lineage>
</organism>
<protein>
    <recommendedName>
        <fullName evidence="5">Mirror-image polydactyly 1</fullName>
    </recommendedName>
</protein>
<dbReference type="EnsemblMetazoa" id="XM_038216366.1">
    <property type="protein sequence ID" value="XP_038072294.1"/>
    <property type="gene ID" value="LOC119740894"/>
</dbReference>
<dbReference type="PANTHER" id="PTHR22089:SF2">
    <property type="entry name" value="MIRROR-IMAGE POLYDACTYLY GENE 1 PROTEIN"/>
    <property type="match status" value="1"/>
</dbReference>
<dbReference type="GeneID" id="119740894"/>
<keyword evidence="4" id="KW-1185">Reference proteome</keyword>
<name>A0A914B8I3_PATMI</name>
<dbReference type="OrthoDB" id="6426880at2759"/>
<dbReference type="AlphaFoldDB" id="A0A914B8I3"/>
<feature type="compositionally biased region" description="Polar residues" evidence="2">
    <location>
        <begin position="271"/>
        <end position="282"/>
    </location>
</feature>
<dbReference type="OMA" id="DDMDIRE"/>
<feature type="region of interest" description="Disordered" evidence="2">
    <location>
        <begin position="1"/>
        <end position="27"/>
    </location>
</feature>
<evidence type="ECO:0008006" key="5">
    <source>
        <dbReference type="Google" id="ProtNLM"/>
    </source>
</evidence>
<keyword evidence="1" id="KW-0175">Coiled coil</keyword>
<feature type="coiled-coil region" evidence="1">
    <location>
        <begin position="333"/>
        <end position="360"/>
    </location>
</feature>
<dbReference type="CTD" id="145282"/>